<gene>
    <name evidence="1" type="ORF">MILVUS5_LOCUS30022</name>
</gene>
<keyword evidence="2" id="KW-1185">Reference proteome</keyword>
<reference evidence="1" key="1">
    <citation type="submission" date="2023-10" db="EMBL/GenBank/DDBJ databases">
        <authorList>
            <person name="Rodriguez Cubillos JULIANA M."/>
            <person name="De Vega J."/>
        </authorList>
    </citation>
    <scope>NUCLEOTIDE SEQUENCE</scope>
</reference>
<proteinExistence type="predicted"/>
<accession>A0ACB0L691</accession>
<name>A0ACB0L691_TRIPR</name>
<comment type="caution">
    <text evidence="1">The sequence shown here is derived from an EMBL/GenBank/DDBJ whole genome shotgun (WGS) entry which is preliminary data.</text>
</comment>
<evidence type="ECO:0000313" key="2">
    <source>
        <dbReference type="Proteomes" id="UP001177021"/>
    </source>
</evidence>
<dbReference type="Proteomes" id="UP001177021">
    <property type="component" value="Unassembled WGS sequence"/>
</dbReference>
<sequence>MEKSIHIAVVPGVGYSHLFPILQFSKLLVHHHPYIHITCFIPSHGSLSSDSKTILQNLPSNINSIFLPPVDSKDLPQGVPLEIQLQLTLTHSLPSIHQALKSLTLRTPFVALIVDSFAIAALDLAKDFNMLSYVYFPSAATTLSTYFYMFKHDKETSGEYRDLPDQPIQIPGCVPIHGRDLVDQAQNRSSESYKYLLQRIKRFRLVDGILINSFLEIEKGSIEALAEEGSGNPLVYAVGPIIQKGTEASKDDANSLECLSWLDKQKPSSVLYVSFGSGGTLSQEQIDELALGLELSNHKFLWVARAPSSLANAAYLSASDVDPLQFLPSGFLERTKEQGMVVPSWAPQIQILSHSSVGGFLTHCGWNSTLETMAHGVPLITWPLFAEQRTNAVLLSEGLKVGLRPRFHENGIVERVEIAELIKSLMEGEVGGKLRNNMKELKEAANSAHKEDGSSTKTLSQLALKWRNLSGIV</sequence>
<dbReference type="EMBL" id="CASHSV030000409">
    <property type="protein sequence ID" value="CAJ2664927.1"/>
    <property type="molecule type" value="Genomic_DNA"/>
</dbReference>
<protein>
    <submittedName>
        <fullName evidence="1">Uncharacterized protein</fullName>
    </submittedName>
</protein>
<evidence type="ECO:0000313" key="1">
    <source>
        <dbReference type="EMBL" id="CAJ2664927.1"/>
    </source>
</evidence>
<organism evidence="1 2">
    <name type="scientific">Trifolium pratense</name>
    <name type="common">Red clover</name>
    <dbReference type="NCBI Taxonomy" id="57577"/>
    <lineage>
        <taxon>Eukaryota</taxon>
        <taxon>Viridiplantae</taxon>
        <taxon>Streptophyta</taxon>
        <taxon>Embryophyta</taxon>
        <taxon>Tracheophyta</taxon>
        <taxon>Spermatophyta</taxon>
        <taxon>Magnoliopsida</taxon>
        <taxon>eudicotyledons</taxon>
        <taxon>Gunneridae</taxon>
        <taxon>Pentapetalae</taxon>
        <taxon>rosids</taxon>
        <taxon>fabids</taxon>
        <taxon>Fabales</taxon>
        <taxon>Fabaceae</taxon>
        <taxon>Papilionoideae</taxon>
        <taxon>50 kb inversion clade</taxon>
        <taxon>NPAAA clade</taxon>
        <taxon>Hologalegina</taxon>
        <taxon>IRL clade</taxon>
        <taxon>Trifolieae</taxon>
        <taxon>Trifolium</taxon>
    </lineage>
</organism>